<dbReference type="AlphaFoldDB" id="A0A328DL77"/>
<reference evidence="2 3" key="1">
    <citation type="submission" date="2018-06" db="EMBL/GenBank/DDBJ databases">
        <title>The Genome of Cuscuta australis (Dodder) Provides Insight into the Evolution of Plant Parasitism.</title>
        <authorList>
            <person name="Liu H."/>
        </authorList>
    </citation>
    <scope>NUCLEOTIDE SEQUENCE [LARGE SCALE GENOMIC DNA]</scope>
    <source>
        <strain evidence="3">cv. Yunnan</strain>
        <tissue evidence="2">Vines</tissue>
    </source>
</reference>
<keyword evidence="1" id="KW-0472">Membrane</keyword>
<feature type="transmembrane region" description="Helical" evidence="1">
    <location>
        <begin position="121"/>
        <end position="142"/>
    </location>
</feature>
<keyword evidence="1" id="KW-0812">Transmembrane</keyword>
<proteinExistence type="predicted"/>
<dbReference type="EMBL" id="NQVE01000142">
    <property type="protein sequence ID" value="RAL44773.1"/>
    <property type="molecule type" value="Genomic_DNA"/>
</dbReference>
<accession>A0A328DL77</accession>
<dbReference type="PANTHER" id="PTHR38364:SF1">
    <property type="entry name" value="OS04G0475300 PROTEIN"/>
    <property type="match status" value="1"/>
</dbReference>
<protein>
    <submittedName>
        <fullName evidence="2">Uncharacterized protein</fullName>
    </submittedName>
</protein>
<dbReference type="Proteomes" id="UP000249390">
    <property type="component" value="Unassembled WGS sequence"/>
</dbReference>
<dbReference type="PANTHER" id="PTHR38364">
    <property type="entry name" value="OSJNBA0022H21.9 PROTEIN"/>
    <property type="match status" value="1"/>
</dbReference>
<name>A0A328DL77_9ASTE</name>
<sequence length="150" mass="17299">MEDKNWEQRLQALTHIITSPAPSPPPLHSQYFIAAQVPCYLNWHYPPLLCPKPLIHPKWALSFFLRNLSAGSERPENSWRSKCPYSVPPPVVLAGGVEAAAWGDEERMTEQGRRRVRRKGLVSNVHPLVPFVIPHLLFLPFLHWKHFLDK</sequence>
<keyword evidence="1" id="KW-1133">Transmembrane helix</keyword>
<evidence type="ECO:0000256" key="1">
    <source>
        <dbReference type="SAM" id="Phobius"/>
    </source>
</evidence>
<gene>
    <name evidence="2" type="ORF">DM860_003532</name>
</gene>
<keyword evidence="3" id="KW-1185">Reference proteome</keyword>
<comment type="caution">
    <text evidence="2">The sequence shown here is derived from an EMBL/GenBank/DDBJ whole genome shotgun (WGS) entry which is preliminary data.</text>
</comment>
<organism evidence="2 3">
    <name type="scientific">Cuscuta australis</name>
    <dbReference type="NCBI Taxonomy" id="267555"/>
    <lineage>
        <taxon>Eukaryota</taxon>
        <taxon>Viridiplantae</taxon>
        <taxon>Streptophyta</taxon>
        <taxon>Embryophyta</taxon>
        <taxon>Tracheophyta</taxon>
        <taxon>Spermatophyta</taxon>
        <taxon>Magnoliopsida</taxon>
        <taxon>eudicotyledons</taxon>
        <taxon>Gunneridae</taxon>
        <taxon>Pentapetalae</taxon>
        <taxon>asterids</taxon>
        <taxon>lamiids</taxon>
        <taxon>Solanales</taxon>
        <taxon>Convolvulaceae</taxon>
        <taxon>Cuscuteae</taxon>
        <taxon>Cuscuta</taxon>
        <taxon>Cuscuta subgen. Grammica</taxon>
        <taxon>Cuscuta sect. Cleistogrammica</taxon>
    </lineage>
</organism>
<evidence type="ECO:0000313" key="3">
    <source>
        <dbReference type="Proteomes" id="UP000249390"/>
    </source>
</evidence>
<evidence type="ECO:0000313" key="2">
    <source>
        <dbReference type="EMBL" id="RAL44773.1"/>
    </source>
</evidence>